<protein>
    <submittedName>
        <fullName evidence="1">Uncharacterized protein</fullName>
    </submittedName>
</protein>
<dbReference type="EMBL" id="CM039430">
    <property type="protein sequence ID" value="KAI4346283.1"/>
    <property type="molecule type" value="Genomic_DNA"/>
</dbReference>
<name>A0ACB9PCB6_BAUVA</name>
<reference evidence="1 2" key="1">
    <citation type="journal article" date="2022" name="DNA Res.">
        <title>Chromosomal-level genome assembly of the orchid tree Bauhinia variegata (Leguminosae; Cercidoideae) supports the allotetraploid origin hypothesis of Bauhinia.</title>
        <authorList>
            <person name="Zhong Y."/>
            <person name="Chen Y."/>
            <person name="Zheng D."/>
            <person name="Pang J."/>
            <person name="Liu Y."/>
            <person name="Luo S."/>
            <person name="Meng S."/>
            <person name="Qian L."/>
            <person name="Wei D."/>
            <person name="Dai S."/>
            <person name="Zhou R."/>
        </authorList>
    </citation>
    <scope>NUCLEOTIDE SEQUENCE [LARGE SCALE GENOMIC DNA]</scope>
    <source>
        <strain evidence="1">BV-YZ2020</strain>
    </source>
</reference>
<comment type="caution">
    <text evidence="1">The sequence shown here is derived from an EMBL/GenBank/DDBJ whole genome shotgun (WGS) entry which is preliminary data.</text>
</comment>
<proteinExistence type="predicted"/>
<organism evidence="1 2">
    <name type="scientific">Bauhinia variegata</name>
    <name type="common">Purple orchid tree</name>
    <name type="synonym">Phanera variegata</name>
    <dbReference type="NCBI Taxonomy" id="167791"/>
    <lineage>
        <taxon>Eukaryota</taxon>
        <taxon>Viridiplantae</taxon>
        <taxon>Streptophyta</taxon>
        <taxon>Embryophyta</taxon>
        <taxon>Tracheophyta</taxon>
        <taxon>Spermatophyta</taxon>
        <taxon>Magnoliopsida</taxon>
        <taxon>eudicotyledons</taxon>
        <taxon>Gunneridae</taxon>
        <taxon>Pentapetalae</taxon>
        <taxon>rosids</taxon>
        <taxon>fabids</taxon>
        <taxon>Fabales</taxon>
        <taxon>Fabaceae</taxon>
        <taxon>Cercidoideae</taxon>
        <taxon>Cercideae</taxon>
        <taxon>Bauhiniinae</taxon>
        <taxon>Bauhinia</taxon>
    </lineage>
</organism>
<accession>A0ACB9PCB6</accession>
<sequence>MEFVSLVVGKLLDYTLMPVVRQVGYVISYNDNVAQLKEQVEQLRLARESLQNRVDTATRNVEEIEGEVLKWLSEVDEIALKIEKFQEYCHKDARCSSRSFPNLCWSYQHSRKAKKLAQEVVDIKRKKEFAQVSHLGELKIIEAGSSFTTSSETFESRVSALNRITEALADPNLNMIGVYGLGGVGKTTLVHEVVKKAKEQSSDLKVVIALVKQNPETREIQQQIAEMLQLELKEQTPVVRATRLRQRLEQEKNILVILDDLWKKLDLDEIGIPYGKKNKNCKILMTSRNRGVLSDQMNTQRNFGLGELADSEAWKLFKEKAALNESLQSAELLSVARDVVQECGGLPIAIVTVAAALKGKKIVEWRDVRRRLQTHLYFDINRPIEVSYENLEDDRLKSIFVLAGIITSSSTMDLFKYSCGLGLFHDMNKMEEMKDSFETSIRKLKDSCLLQDSDNSNDRFTMHDVVRDATISIASRDLWFFLKRNERLGEEWLMDDKLKSCKAIFLDFCLIKKLSRGLDCPNLTFFHLENNDPSLKLPDNFFFGIPALKVLVLIKMNFEFLPSSINLLSNLHTLCLHQCVLGDIEIIGELRSLKILSIAGSVIEQLPREIGQLLKLQLLDLSDCSQLEFIPHGVLSELKMLEMLFIGGKSFDQWSVGHQQSIASLDELNYLNQLSSLVVHVRDGIMLPKEPLFEKLQLQRYNINIGDYQYMFGISNISCSLRLDLNIGINDSENYFGGLLDSVEALYLRNFKGAKNVVPDINERGLLELKHLEVCFNDELQFLVDSVSQRDLFSKLKVIVVIGCDKMKSLFSFSLPTCLPQLERIEICFCDLLEGIVSDDGKVVDVFQFSELHTLTLTAVPALIGFYYQDKTTFIEQPKKTQFSDGKDTGEIMDNNNLDPPVVLFSKKVIFPNLETLSIWDADKLNKIWDWQGQQFDGSSFSQLKSLNISSCHGISELLPFNVLENLENLEVKSCYSLEVIFDLKGAKKEGIHAVVRSSHLRKLILSNLPKLKHVWNRDPQEVIDFQCLSEVEVSNCDSLKTLFPVSIAKALVKLQELRITNCHELENIVGGKEKGPDVSLSFIFSQVTILELENLPKLTRFYPGTYSTEWPLLEELYHVHVNRELCIFGTGFLETSNQQPLLVEKSIPKLRELTLDCMAWLERFSPADLYMRQLKILRIRLFYDVATVFPYSLIQRMCSLETLIVQHSSFEEIFPHERVASEETQHGSGIHIKILILEELPRLNHICKERNTLDPILKNLEELHVLKCSSLLNLVPSSVVFNHLKILKVYNCTGILHIMTSFTAKSLMQLTTMEIKECTMINQIVAENVANDDITDEITFSKLKVLYLQYLPRLETFCSMNCIFNFPSLEDVIISKCPMMKIFSKPSPSSPKLQNVKVSHWSAESYWECDLNSTLQKLYTDALFYQLEELSLSEYPELKHIWHSHIPDSSFGNLNTLTLSNCEWFSKVIPLNVLKCLVYLEELKVESSYSVEVIFDLKGALDEARDNILVMKLSRLTLTSLPNLKHIWNRDPQGLVDFPELTYLTLVDVPKLEPLANDQSIPKIRELTLNCMTWLQRCSPYFCLRKLKILILKFFHDVPTIFPYSFIQRMSTLKTLIIQDGSFEEIFFDGRVTSQETQNGSGIHIKALTLDELPRLKHICKEDNELHAILKNLEELHVLKCSSLLNLVPSSVMFNHLISLEVYNCEGILHLMTSSTAKSLSQLTTLEIKECVMIKEIVADKVASDEIMFSGLRTLKLEDLPRLESFCSMNYIFNFPSLENVIISECPMMKIFSNPAPTSPKLQNVKNSYWSADSYWEGDLNSTVQKLYTDLLYYQLQHLNLSEYPELKQVWHSQLPNGSFRNLKTLTLSNCEWSSKAVPLNVLKCLVNLLKLEVDSCESIEVVFDLEGNINKERDNVLAMNLSRLTLTSLPNLKHVWNKDPQGIFDFPKLSYFKLVDLPKLEPLSVEKAILNLEELEADNEAIMILLGQFSAEHFINLEHLRLTFFNCANTVFPYSFLQKMSKLEICVKDGSFEEIFPFEKHAIEGSQHGSALQVKNLELINLQKIRHICKEGHNLDPSLNNLDILYVEECSSLLNLGHSSITFNLLKILKVKKCEQLLHLMASSTAKSLGQLQKLEIAKCKMIKVVVDMVSNDEIIDEIITFSKLEILKLESLTCLESFCSLNCVFNFPSLENVVIRQCPNLKTFSKRDPSTPKLQSVKDGTIRSPSSYWEDDLNSTVQKLYKRQNVSQSSDLSLTHVDTKGENKQLIKTDRKQLNGTNRNHQVVDKEDTEIKKEEDKEYAEVKLGNNNKNVFQESITSSPESRDTNLQICTNEDFNLSDPLAPTSQEHLTSEEGGNQKMMEDKNIIEQSTTNYSESGGAYKTKIHEFNTSIHNFDVSSEVHNAIEISNNIVSTVSTSKEMQDVDRSSLIFQSSSSTAKTTELPSECPQEEALDLQKDTSEVEMVQVQLPLENTNSVGSVNNIPNVDLPVVNIHTGVYTQTSIKDTDVDASGASTTDTGDVPRQNKENPQGGKNGQSNGNTHGEGMEGTIHKSFMDIDVGTVASAFSRLRLCIIALCFSCFVLLGCYFLLAYWGFGMPLVSISPSFPKGKDTIELNKAEISLLRDAFARYPNLGGPREDSSVRFQRLAYKTLADLLYFLKIENPVTITKEREKVFLVLCNEAIQFGFDKTWVEEMRKRVAKDAEVDHAQKRLVEILGKEQELRQEKEKLNGFLQRQRKKCFGFF</sequence>
<keyword evidence="2" id="KW-1185">Reference proteome</keyword>
<evidence type="ECO:0000313" key="1">
    <source>
        <dbReference type="EMBL" id="KAI4346283.1"/>
    </source>
</evidence>
<evidence type="ECO:0000313" key="2">
    <source>
        <dbReference type="Proteomes" id="UP000828941"/>
    </source>
</evidence>
<gene>
    <name evidence="1" type="ORF">L6164_013348</name>
</gene>
<dbReference type="Proteomes" id="UP000828941">
    <property type="component" value="Chromosome 5"/>
</dbReference>